<evidence type="ECO:0000256" key="1">
    <source>
        <dbReference type="SAM" id="Phobius"/>
    </source>
</evidence>
<reference evidence="2" key="1">
    <citation type="submission" date="2018-02" db="EMBL/GenBank/DDBJ databases">
        <title>Rhizophora mucronata_Transcriptome.</title>
        <authorList>
            <person name="Meera S.P."/>
            <person name="Sreeshan A."/>
            <person name="Augustine A."/>
        </authorList>
    </citation>
    <scope>NUCLEOTIDE SEQUENCE</scope>
    <source>
        <tissue evidence="2">Leaf</tissue>
    </source>
</reference>
<keyword evidence="1" id="KW-1133">Transmembrane helix</keyword>
<evidence type="ECO:0000313" key="2">
    <source>
        <dbReference type="EMBL" id="MBW96153.1"/>
    </source>
</evidence>
<keyword evidence="1" id="KW-0812">Transmembrane</keyword>
<protein>
    <submittedName>
        <fullName evidence="2">Uncharacterized protein</fullName>
    </submittedName>
</protein>
<dbReference type="EMBL" id="GGEC01015670">
    <property type="protein sequence ID" value="MBW96153.1"/>
    <property type="molecule type" value="Transcribed_RNA"/>
</dbReference>
<keyword evidence="1" id="KW-0472">Membrane</keyword>
<accession>A0A2P2JRP7</accession>
<dbReference type="AlphaFoldDB" id="A0A2P2JRP7"/>
<feature type="transmembrane region" description="Helical" evidence="1">
    <location>
        <begin position="73"/>
        <end position="88"/>
    </location>
</feature>
<proteinExistence type="predicted"/>
<name>A0A2P2JRP7_RHIMU</name>
<organism evidence="2">
    <name type="scientific">Rhizophora mucronata</name>
    <name type="common">Asiatic mangrove</name>
    <dbReference type="NCBI Taxonomy" id="61149"/>
    <lineage>
        <taxon>Eukaryota</taxon>
        <taxon>Viridiplantae</taxon>
        <taxon>Streptophyta</taxon>
        <taxon>Embryophyta</taxon>
        <taxon>Tracheophyta</taxon>
        <taxon>Spermatophyta</taxon>
        <taxon>Magnoliopsida</taxon>
        <taxon>eudicotyledons</taxon>
        <taxon>Gunneridae</taxon>
        <taxon>Pentapetalae</taxon>
        <taxon>rosids</taxon>
        <taxon>fabids</taxon>
        <taxon>Malpighiales</taxon>
        <taxon>Rhizophoraceae</taxon>
        <taxon>Rhizophora</taxon>
    </lineage>
</organism>
<sequence>MFSFFPFRFSFSIWKASQLLDWDPEKLNTAQSIKNHELAILKNTAGITRLNLISLFLIFQALLLLAYSFSSSPVYGIDFFFLSFFFFKKKKGEKKEINAVNWG</sequence>